<evidence type="ECO:0000256" key="3">
    <source>
        <dbReference type="ARBA" id="ARBA00004906"/>
    </source>
</evidence>
<keyword evidence="6" id="KW-0479">Metal-binding</keyword>
<keyword evidence="5" id="KW-0808">Transferase</keyword>
<dbReference type="EC" id="2.3.2.31" evidence="4"/>
<sequence>MTRRNPRLRSFLCSICFEFRPLSEKTLHRCNLPYKCRDKTFCRPCMAKFIEVSIRQGRAKISCPGSLECTEPLDPQMCRELVSEELYSRWCDLSSEGSLLGFDKCYCPNPDCKELIINECGRTRRPRRITCPSCKQQCCFRCALPWDERKKQHKCDGAISFVERKGWTRCPGCKNYVQRSHGCRTIRCREEEKEERGKLWEKKKMWDKILLRLRINRREGDTRLLDQEKAQKNKRGVEREVEVSIGNALQIK</sequence>
<comment type="pathway">
    <text evidence="3">Protein modification; protein ubiquitination.</text>
</comment>
<evidence type="ECO:0000313" key="13">
    <source>
        <dbReference type="Proteomes" id="UP000233551"/>
    </source>
</evidence>
<evidence type="ECO:0000256" key="2">
    <source>
        <dbReference type="ARBA" id="ARBA00001947"/>
    </source>
</evidence>
<feature type="domain" description="RING-type" evidence="11">
    <location>
        <begin position="9"/>
        <end position="219"/>
    </location>
</feature>
<accession>A0A2I0L9P2</accession>
<dbReference type="GO" id="GO:0008270">
    <property type="term" value="F:zinc ion binding"/>
    <property type="evidence" value="ECO:0007669"/>
    <property type="project" value="UniProtKB-KW"/>
</dbReference>
<comment type="caution">
    <text evidence="12">The sequence shown here is derived from an EMBL/GenBank/DDBJ whole genome shotgun (WGS) entry which is preliminary data.</text>
</comment>
<dbReference type="InterPro" id="IPR044066">
    <property type="entry name" value="TRIAD_supradom"/>
</dbReference>
<comment type="catalytic activity">
    <reaction evidence="1">
        <text>[E2 ubiquitin-conjugating enzyme]-S-ubiquitinyl-L-cysteine + [acceptor protein]-L-lysine = [E2 ubiquitin-conjugating enzyme]-L-cysteine + [acceptor protein]-N(6)-ubiquitinyl-L-lysine.</text>
        <dbReference type="EC" id="2.3.2.31"/>
    </reaction>
</comment>
<keyword evidence="9" id="KW-0833">Ubl conjugation pathway</keyword>
<dbReference type="AlphaFoldDB" id="A0A2I0L9P2"/>
<dbReference type="Gene3D" id="3.30.40.10">
    <property type="entry name" value="Zinc/RING finger domain, C3HC4 (zinc finger)"/>
    <property type="match status" value="1"/>
</dbReference>
<keyword evidence="10" id="KW-0862">Zinc</keyword>
<protein>
    <recommendedName>
        <fullName evidence="4">RBR-type E3 ubiquitin transferase</fullName>
        <ecNumber evidence="4">2.3.2.31</ecNumber>
    </recommendedName>
</protein>
<evidence type="ECO:0000256" key="4">
    <source>
        <dbReference type="ARBA" id="ARBA00012251"/>
    </source>
</evidence>
<organism evidence="12 13">
    <name type="scientific">Punica granatum</name>
    <name type="common">Pomegranate</name>
    <dbReference type="NCBI Taxonomy" id="22663"/>
    <lineage>
        <taxon>Eukaryota</taxon>
        <taxon>Viridiplantae</taxon>
        <taxon>Streptophyta</taxon>
        <taxon>Embryophyta</taxon>
        <taxon>Tracheophyta</taxon>
        <taxon>Spermatophyta</taxon>
        <taxon>Magnoliopsida</taxon>
        <taxon>eudicotyledons</taxon>
        <taxon>Gunneridae</taxon>
        <taxon>Pentapetalae</taxon>
        <taxon>rosids</taxon>
        <taxon>malvids</taxon>
        <taxon>Myrtales</taxon>
        <taxon>Lythraceae</taxon>
        <taxon>Punica</taxon>
    </lineage>
</organism>
<name>A0A2I0L9P2_PUNGR</name>
<evidence type="ECO:0000259" key="11">
    <source>
        <dbReference type="PROSITE" id="PS51873"/>
    </source>
</evidence>
<evidence type="ECO:0000256" key="5">
    <source>
        <dbReference type="ARBA" id="ARBA00022679"/>
    </source>
</evidence>
<dbReference type="GO" id="GO:0016567">
    <property type="term" value="P:protein ubiquitination"/>
    <property type="evidence" value="ECO:0007669"/>
    <property type="project" value="InterPro"/>
</dbReference>
<evidence type="ECO:0000256" key="7">
    <source>
        <dbReference type="ARBA" id="ARBA00022737"/>
    </source>
</evidence>
<keyword evidence="13" id="KW-1185">Reference proteome</keyword>
<evidence type="ECO:0000256" key="6">
    <source>
        <dbReference type="ARBA" id="ARBA00022723"/>
    </source>
</evidence>
<dbReference type="InterPro" id="IPR002867">
    <property type="entry name" value="IBR_dom"/>
</dbReference>
<dbReference type="SUPFAM" id="SSF57850">
    <property type="entry name" value="RING/U-box"/>
    <property type="match status" value="1"/>
</dbReference>
<dbReference type="STRING" id="22663.A0A2I0L9P2"/>
<dbReference type="PANTHER" id="PTHR11685">
    <property type="entry name" value="RBR FAMILY RING FINGER AND IBR DOMAIN-CONTAINING"/>
    <property type="match status" value="1"/>
</dbReference>
<dbReference type="InterPro" id="IPR031127">
    <property type="entry name" value="E3_UB_ligase_RBR"/>
</dbReference>
<dbReference type="PROSITE" id="PS51873">
    <property type="entry name" value="TRIAD"/>
    <property type="match status" value="1"/>
</dbReference>
<dbReference type="GO" id="GO:0061630">
    <property type="term" value="F:ubiquitin protein ligase activity"/>
    <property type="evidence" value="ECO:0007669"/>
    <property type="project" value="UniProtKB-EC"/>
</dbReference>
<keyword evidence="8" id="KW-0863">Zinc-finger</keyword>
<dbReference type="Pfam" id="PF01485">
    <property type="entry name" value="IBR"/>
    <property type="match status" value="1"/>
</dbReference>
<gene>
    <name evidence="12" type="ORF">CRG98_002176</name>
</gene>
<evidence type="ECO:0000313" key="12">
    <source>
        <dbReference type="EMBL" id="PKI77403.1"/>
    </source>
</evidence>
<dbReference type="Proteomes" id="UP000233551">
    <property type="component" value="Unassembled WGS sequence"/>
</dbReference>
<proteinExistence type="predicted"/>
<comment type="cofactor">
    <cofactor evidence="2">
        <name>Zn(2+)</name>
        <dbReference type="ChEBI" id="CHEBI:29105"/>
    </cofactor>
</comment>
<evidence type="ECO:0000256" key="8">
    <source>
        <dbReference type="ARBA" id="ARBA00022771"/>
    </source>
</evidence>
<reference evidence="12 13" key="1">
    <citation type="submission" date="2017-11" db="EMBL/GenBank/DDBJ databases">
        <title>De-novo sequencing of pomegranate (Punica granatum L.) genome.</title>
        <authorList>
            <person name="Akparov Z."/>
            <person name="Amiraslanov A."/>
            <person name="Hajiyeva S."/>
            <person name="Abbasov M."/>
            <person name="Kaur K."/>
            <person name="Hamwieh A."/>
            <person name="Solovyev V."/>
            <person name="Salamov A."/>
            <person name="Braich B."/>
            <person name="Kosarev P."/>
            <person name="Mahmoud A."/>
            <person name="Hajiyev E."/>
            <person name="Babayeva S."/>
            <person name="Izzatullayeva V."/>
            <person name="Mammadov A."/>
            <person name="Mammadov A."/>
            <person name="Sharifova S."/>
            <person name="Ojaghi J."/>
            <person name="Eynullazada K."/>
            <person name="Bayramov B."/>
            <person name="Abdulazimova A."/>
            <person name="Shahmuradov I."/>
        </authorList>
    </citation>
    <scope>NUCLEOTIDE SEQUENCE [LARGE SCALE GENOMIC DNA]</scope>
    <source>
        <strain evidence="13">cv. AG2017</strain>
        <tissue evidence="12">Leaf</tissue>
    </source>
</reference>
<evidence type="ECO:0000256" key="10">
    <source>
        <dbReference type="ARBA" id="ARBA00022833"/>
    </source>
</evidence>
<keyword evidence="7" id="KW-0677">Repeat</keyword>
<dbReference type="EMBL" id="PGOL01000092">
    <property type="protein sequence ID" value="PKI77403.1"/>
    <property type="molecule type" value="Genomic_DNA"/>
</dbReference>
<dbReference type="InterPro" id="IPR013083">
    <property type="entry name" value="Znf_RING/FYVE/PHD"/>
</dbReference>
<evidence type="ECO:0000256" key="1">
    <source>
        <dbReference type="ARBA" id="ARBA00001798"/>
    </source>
</evidence>
<evidence type="ECO:0000256" key="9">
    <source>
        <dbReference type="ARBA" id="ARBA00022786"/>
    </source>
</evidence>